<dbReference type="GO" id="GO:0005829">
    <property type="term" value="C:cytosol"/>
    <property type="evidence" value="ECO:0007669"/>
    <property type="project" value="TreeGrafter"/>
</dbReference>
<dbReference type="RefSeq" id="XP_007376599.1">
    <property type="nucleotide sequence ID" value="XM_007376537.1"/>
</dbReference>
<dbReference type="Gene3D" id="3.30.519.10">
    <property type="entry name" value="Guanine Nucleotide Dissociation Inhibitor, domain 2"/>
    <property type="match status" value="1"/>
</dbReference>
<dbReference type="Pfam" id="PF00996">
    <property type="entry name" value="GDI"/>
    <property type="match status" value="1"/>
</dbReference>
<evidence type="ECO:0000256" key="3">
    <source>
        <dbReference type="PIRNR" id="PIRNR037514"/>
    </source>
</evidence>
<reference evidence="5 6" key="1">
    <citation type="journal article" date="2011" name="Proc. Natl. Acad. Sci. U.S.A.">
        <title>Comparative genomics of xylose-fermenting fungi for enhanced biofuel production.</title>
        <authorList>
            <person name="Wohlbach D.J."/>
            <person name="Kuo A."/>
            <person name="Sato T.K."/>
            <person name="Potts K.M."/>
            <person name="Salamov A.A."/>
            <person name="LaButti K.M."/>
            <person name="Sun H."/>
            <person name="Clum A."/>
            <person name="Pangilinan J.L."/>
            <person name="Lindquist E.A."/>
            <person name="Lucas S."/>
            <person name="Lapidus A."/>
            <person name="Jin M."/>
            <person name="Gunawan C."/>
            <person name="Balan V."/>
            <person name="Dale B.E."/>
            <person name="Jeffries T.W."/>
            <person name="Zinkel R."/>
            <person name="Barry K.W."/>
            <person name="Grigoriev I.V."/>
            <person name="Gasch A.P."/>
        </authorList>
    </citation>
    <scope>NUCLEOTIDE SEQUENCE [LARGE SCALE GENOMIC DNA]</scope>
    <source>
        <strain evidence="6">NRRL Y-27907 / 11-Y1</strain>
    </source>
</reference>
<accession>G3ARX2</accession>
<dbReference type="OrthoDB" id="1923006at2759"/>
<gene>
    <name evidence="5" type="ORF">SPAPADRAFT_141384</name>
</gene>
<dbReference type="GO" id="GO:0006612">
    <property type="term" value="P:protein targeting to membrane"/>
    <property type="evidence" value="ECO:0007669"/>
    <property type="project" value="EnsemblFungi"/>
</dbReference>
<proteinExistence type="inferred from homology"/>
<dbReference type="GO" id="GO:0031267">
    <property type="term" value="F:small GTPase binding"/>
    <property type="evidence" value="ECO:0007669"/>
    <property type="project" value="EnsemblFungi"/>
</dbReference>
<dbReference type="GO" id="GO:0007264">
    <property type="term" value="P:small GTPase-mediated signal transduction"/>
    <property type="evidence" value="ECO:0007669"/>
    <property type="project" value="UniProtKB-UniRule"/>
</dbReference>
<dbReference type="InterPro" id="IPR017230">
    <property type="entry name" value="Mrs6"/>
</dbReference>
<dbReference type="Gene3D" id="1.10.405.10">
    <property type="entry name" value="Guanine Nucleotide Dissociation Inhibitor, domain 1"/>
    <property type="match status" value="1"/>
</dbReference>
<dbReference type="GO" id="GO:0005968">
    <property type="term" value="C:Rab-protein geranylgeranyltransferase complex"/>
    <property type="evidence" value="ECO:0007669"/>
    <property type="project" value="EnsemblFungi"/>
</dbReference>
<keyword evidence="5" id="KW-0808">Transferase</keyword>
<dbReference type="EMBL" id="GL996503">
    <property type="protein sequence ID" value="EGW31821.1"/>
    <property type="molecule type" value="Genomic_DNA"/>
</dbReference>
<dbReference type="PRINTS" id="PR00891">
    <property type="entry name" value="RABGDIREP"/>
</dbReference>
<feature type="region of interest" description="Disordered" evidence="4">
    <location>
        <begin position="1"/>
        <end position="32"/>
    </location>
</feature>
<dbReference type="GO" id="GO:0016020">
    <property type="term" value="C:membrane"/>
    <property type="evidence" value="ECO:0007669"/>
    <property type="project" value="EnsemblFungi"/>
</dbReference>
<comment type="function">
    <text evidence="2">Substrate-binding subunit (component A) of the Rab geranylgeranyltransferase (GGTase) complex. Binds unprenylated Rab proteins and presents the substrate peptide to the catalytic component B. The component A is thought to be regenerated by transferring its prenylated Rab back to the donor membrane.</text>
</comment>
<dbReference type="GeneID" id="18870371"/>
<evidence type="ECO:0000313" key="6">
    <source>
        <dbReference type="Proteomes" id="UP000000709"/>
    </source>
</evidence>
<dbReference type="InterPro" id="IPR018203">
    <property type="entry name" value="GDP_dissociation_inhibitor"/>
</dbReference>
<organism evidence="6">
    <name type="scientific">Spathaspora passalidarum (strain NRRL Y-27907 / 11-Y1)</name>
    <dbReference type="NCBI Taxonomy" id="619300"/>
    <lineage>
        <taxon>Eukaryota</taxon>
        <taxon>Fungi</taxon>
        <taxon>Dikarya</taxon>
        <taxon>Ascomycota</taxon>
        <taxon>Saccharomycotina</taxon>
        <taxon>Pichiomycetes</taxon>
        <taxon>Debaryomycetaceae</taxon>
        <taxon>Spathaspora</taxon>
    </lineage>
</organism>
<comment type="similarity">
    <text evidence="1 3">Belongs to the Rab GDI family.</text>
</comment>
<dbReference type="Proteomes" id="UP000000709">
    <property type="component" value="Unassembled WGS sequence"/>
</dbReference>
<dbReference type="GO" id="GO:0006888">
    <property type="term" value="P:endoplasmic reticulum to Golgi vesicle-mediated transport"/>
    <property type="evidence" value="ECO:0007669"/>
    <property type="project" value="EnsemblFungi"/>
</dbReference>
<dbReference type="OMA" id="HQYLEFQ"/>
<dbReference type="PANTHER" id="PTHR11787:SF4">
    <property type="entry name" value="CHM, RAB ESCORT PROTEIN 1"/>
    <property type="match status" value="1"/>
</dbReference>
<dbReference type="HOGENOM" id="CLU_021695_3_1_1"/>
<feature type="compositionally biased region" description="Low complexity" evidence="4">
    <location>
        <begin position="1"/>
        <end position="14"/>
    </location>
</feature>
<evidence type="ECO:0000256" key="4">
    <source>
        <dbReference type="SAM" id="MobiDB-lite"/>
    </source>
</evidence>
<dbReference type="PIRSF" id="PIRSF037514">
    <property type="entry name" value="Rab_ger_ger_transf_A_fun"/>
    <property type="match status" value="1"/>
</dbReference>
<dbReference type="SUPFAM" id="SSF51905">
    <property type="entry name" value="FAD/NAD(P)-binding domain"/>
    <property type="match status" value="1"/>
</dbReference>
<name>G3ARX2_SPAPN</name>
<dbReference type="PANTHER" id="PTHR11787">
    <property type="entry name" value="RAB GDP-DISSOCIATION INHIBITOR"/>
    <property type="match status" value="1"/>
</dbReference>
<evidence type="ECO:0000256" key="2">
    <source>
        <dbReference type="ARBA" id="ARBA00060123"/>
    </source>
</evidence>
<feature type="compositionally biased region" description="Acidic residues" evidence="4">
    <location>
        <begin position="626"/>
        <end position="638"/>
    </location>
</feature>
<dbReference type="Gene3D" id="3.50.50.60">
    <property type="entry name" value="FAD/NAD(P)-binding domain"/>
    <property type="match status" value="1"/>
</dbReference>
<dbReference type="InterPro" id="IPR036188">
    <property type="entry name" value="FAD/NAD-bd_sf"/>
</dbReference>
<evidence type="ECO:0000313" key="5">
    <source>
        <dbReference type="EMBL" id="EGW31821.1"/>
    </source>
</evidence>
<dbReference type="STRING" id="619300.G3ARX2"/>
<dbReference type="GO" id="GO:0004663">
    <property type="term" value="F:Rab geranylgeranyltransferase activity"/>
    <property type="evidence" value="ECO:0007669"/>
    <property type="project" value="EnsemblFungi"/>
</dbReference>
<dbReference type="PRINTS" id="PR00894">
    <property type="entry name" value="YEASTMRS6P"/>
</dbReference>
<dbReference type="GO" id="GO:0005092">
    <property type="term" value="F:GDP-dissociation inhibitor activity"/>
    <property type="evidence" value="ECO:0007669"/>
    <property type="project" value="UniProtKB-UniRule"/>
</dbReference>
<dbReference type="FunFam" id="1.10.405.10:FF:000003">
    <property type="entry name" value="Rab proteins geranylgeranyltransferase component A"/>
    <property type="match status" value="1"/>
</dbReference>
<dbReference type="eggNOG" id="KOG1439">
    <property type="taxonomic scope" value="Eukaryota"/>
</dbReference>
<evidence type="ECO:0000256" key="1">
    <source>
        <dbReference type="ARBA" id="ARBA00005593"/>
    </source>
</evidence>
<keyword evidence="6" id="KW-1185">Reference proteome</keyword>
<dbReference type="InParanoid" id="G3ARX2"/>
<feature type="region of interest" description="Disordered" evidence="4">
    <location>
        <begin position="592"/>
        <end position="651"/>
    </location>
</feature>
<dbReference type="FunCoup" id="G3ARX2">
    <property type="interactions" value="196"/>
</dbReference>
<dbReference type="GO" id="GO:0005634">
    <property type="term" value="C:nucleus"/>
    <property type="evidence" value="ECO:0007669"/>
    <property type="project" value="TreeGrafter"/>
</dbReference>
<protein>
    <recommendedName>
        <fullName evidence="3">Rab proteins geranylgeranyltransferase</fullName>
    </recommendedName>
</protein>
<dbReference type="KEGG" id="spaa:SPAPADRAFT_141384"/>
<sequence length="651" mass="73043">MATPISSTPTATSSFSKRERRQSMAERRPSTSYTPAVIPHLAGLETPQEMSPLKLEECDVVIIGTGLSQSILAAALAWQGTQVLHIDNNHYYGDSSSCLTIDQLKKWCVDVNQGKFNHFKDAQIYIPGGKRSNKYTSRDYGIDLTPKIMFCQSDLLSLLIQSRVYRYLEFQSLANFHVFENDDFKQKITNSTSKHDIFTDKTLSLITKRNLMKFLKFILIEEEHVRRALVKQYSNRPIHEFLTQEFKLEESQINELVYSIGLCNKQETTTKEAVIRIRRFLSSFDCYGKFPCMTSKFGGPGEISQGFCRSAAVAGTTYKLSTTMTDFDPVSKTAHFSDGSNIKVNEKIIISPTQIPKFLVPSYQKLTESLPSYYITRLITVVKRDCKEWMDPPQSASAAIVVFPPHSLPTDNESAVQVIIQNGDSGVCPEGQSIWYSHTCEQDLARAKRDLECAFEKMEMALLRGTPGTIPDVLDDIDLFSAGTTPMADSFKLGSSLANFMPKEKVEIVCKVGYVQQTYINPDLSNVFKANPNNSITCKKVPTGVDDEDMIIFGNMPSSELSYDGIITNVKQIYARVTGTDDDFFDVDFEDDDEEMQDHQQPQQPQVNQSGQVLGGIVGGGRMDEDAIDEDVIEDDSDDDHKPFGVDQMEL</sequence>
<dbReference type="AlphaFoldDB" id="G3ARX2"/>